<dbReference type="Proteomes" id="UP000825438">
    <property type="component" value="Chromosome VI"/>
</dbReference>
<reference evidence="9" key="1">
    <citation type="submission" date="2021-06" db="EMBL/GenBank/DDBJ databases">
        <title>Candida auris outbreak in lebanese hospital.</title>
        <authorList>
            <person name="Finianos M."/>
        </authorList>
    </citation>
    <scope>NUCLEOTIDE SEQUENCE</scope>
    <source>
        <strain evidence="9">CA7LBN</strain>
    </source>
</reference>
<dbReference type="InterPro" id="IPR021031">
    <property type="entry name" value="Hyphal-reg_cell_wall_N"/>
</dbReference>
<keyword evidence="2" id="KW-0134">Cell wall</keyword>
<dbReference type="AlphaFoldDB" id="A0A8F2W461"/>
<feature type="compositionally biased region" description="Polar residues" evidence="6">
    <location>
        <begin position="337"/>
        <end position="365"/>
    </location>
</feature>
<evidence type="ECO:0000256" key="4">
    <source>
        <dbReference type="ARBA" id="ARBA00022729"/>
    </source>
</evidence>
<gene>
    <name evidence="9" type="ORF">CA7LBN_004244</name>
</gene>
<evidence type="ECO:0000256" key="6">
    <source>
        <dbReference type="SAM" id="MobiDB-lite"/>
    </source>
</evidence>
<feature type="chain" id="PRO_5034960065" description="Hyphally-regulated cell wall protein N-terminal domain-containing protein" evidence="7">
    <location>
        <begin position="22"/>
        <end position="429"/>
    </location>
</feature>
<evidence type="ECO:0000256" key="5">
    <source>
        <dbReference type="ARBA" id="ARBA00023180"/>
    </source>
</evidence>
<keyword evidence="3" id="KW-0964">Secreted</keyword>
<feature type="compositionally biased region" description="Polar residues" evidence="6">
    <location>
        <begin position="411"/>
        <end position="429"/>
    </location>
</feature>
<evidence type="ECO:0000256" key="1">
    <source>
        <dbReference type="ARBA" id="ARBA00004191"/>
    </source>
</evidence>
<proteinExistence type="predicted"/>
<feature type="compositionally biased region" description="Low complexity" evidence="6">
    <location>
        <begin position="374"/>
        <end position="410"/>
    </location>
</feature>
<keyword evidence="4 7" id="KW-0732">Signal</keyword>
<protein>
    <recommendedName>
        <fullName evidence="8">Hyphally-regulated cell wall protein N-terminal domain-containing protein</fullName>
    </recommendedName>
</protein>
<dbReference type="EMBL" id="CP076754">
    <property type="protein sequence ID" value="QWW25357.1"/>
    <property type="molecule type" value="Genomic_DNA"/>
</dbReference>
<feature type="region of interest" description="Disordered" evidence="6">
    <location>
        <begin position="317"/>
        <end position="429"/>
    </location>
</feature>
<feature type="domain" description="Hyphally-regulated cell wall protein N-terminal" evidence="8">
    <location>
        <begin position="14"/>
        <end position="326"/>
    </location>
</feature>
<dbReference type="GO" id="GO:0009277">
    <property type="term" value="C:fungal-type cell wall"/>
    <property type="evidence" value="ECO:0007669"/>
    <property type="project" value="UniProtKB-ARBA"/>
</dbReference>
<feature type="signal peptide" evidence="7">
    <location>
        <begin position="1"/>
        <end position="21"/>
    </location>
</feature>
<dbReference type="Pfam" id="PF11765">
    <property type="entry name" value="Hyphal_reg_CWP"/>
    <property type="match status" value="1"/>
</dbReference>
<evidence type="ECO:0000259" key="8">
    <source>
        <dbReference type="Pfam" id="PF11765"/>
    </source>
</evidence>
<accession>A0A8F2W461</accession>
<evidence type="ECO:0000256" key="7">
    <source>
        <dbReference type="SAM" id="SignalP"/>
    </source>
</evidence>
<evidence type="ECO:0000313" key="9">
    <source>
        <dbReference type="EMBL" id="QWW25357.1"/>
    </source>
</evidence>
<name>A0A8F2W461_CANAR</name>
<evidence type="ECO:0000256" key="3">
    <source>
        <dbReference type="ARBA" id="ARBA00022525"/>
    </source>
</evidence>
<organism evidence="9">
    <name type="scientific">Candidozyma auris</name>
    <name type="common">Yeast</name>
    <name type="synonym">Candida auris</name>
    <dbReference type="NCBI Taxonomy" id="498019"/>
    <lineage>
        <taxon>Eukaryota</taxon>
        <taxon>Fungi</taxon>
        <taxon>Dikarya</taxon>
        <taxon>Ascomycota</taxon>
        <taxon>Saccharomycotina</taxon>
        <taxon>Pichiomycetes</taxon>
        <taxon>Metschnikowiaceae</taxon>
        <taxon>Candidozyma</taxon>
    </lineage>
</organism>
<sequence>MKGLSFFKWLIVATCLSFARSLIITENTVEISPPNLVIEDLEIYPKVYFSIVNNLLTTIEGNLSNKGKFYVTSLNGLDSSVSLTSGTIFNSGTIAFNSTNANTVSSYILKSIGSFENHGFFWMGISSYSSESPIVLTSETQFVNSGDIYLRQNSGKASSITISSHSGSISNKEGICIERLKWKQTSSIEGYGCINIMDGALFELQIQSLSIAEEHSFYLSSPSSILKIEGVSSGLTSSKLYNLIGLGSGNKIQFDTDFTDFSYKDGILTLEFPSSFNISFNIGNNYQASHFVTDGEDNSGSTISYIDPFKDEIPAKCLCPDFSEPPTKPLPSSTSKQPESSLTETWQPSSIRPESSTASTVTQTHSSVEEPIESKSSSSENESTRNTSDLDSSTVDTTTVETSTTEMTSDAWTSSMGQSTTIHSSQTSP</sequence>
<keyword evidence="5" id="KW-0325">Glycoprotein</keyword>
<comment type="subcellular location">
    <subcellularLocation>
        <location evidence="1">Secreted</location>
        <location evidence="1">Cell wall</location>
    </subcellularLocation>
</comment>
<evidence type="ECO:0000256" key="2">
    <source>
        <dbReference type="ARBA" id="ARBA00022512"/>
    </source>
</evidence>